<dbReference type="GO" id="GO:0015031">
    <property type="term" value="P:protein transport"/>
    <property type="evidence" value="ECO:0007669"/>
    <property type="project" value="UniProtKB-KW"/>
</dbReference>
<keyword evidence="7" id="KW-0653">Protein transport</keyword>
<evidence type="ECO:0000256" key="9">
    <source>
        <dbReference type="ARBA" id="ARBA00023136"/>
    </source>
</evidence>
<dbReference type="EMBL" id="JAASRN010000002">
    <property type="protein sequence ID" value="NIK74250.1"/>
    <property type="molecule type" value="Genomic_DNA"/>
</dbReference>
<accession>A0A846MSD2</accession>
<dbReference type="GO" id="GO:0031992">
    <property type="term" value="F:energy transducer activity"/>
    <property type="evidence" value="ECO:0007669"/>
    <property type="project" value="TreeGrafter"/>
</dbReference>
<evidence type="ECO:0000256" key="4">
    <source>
        <dbReference type="ARBA" id="ARBA00022475"/>
    </source>
</evidence>
<keyword evidence="3" id="KW-0813">Transport</keyword>
<reference evidence="12 13" key="1">
    <citation type="submission" date="2020-03" db="EMBL/GenBank/DDBJ databases">
        <title>Genomic Encyclopedia of Type Strains, Phase IV (KMG-IV): sequencing the most valuable type-strain genomes for metagenomic binning, comparative biology and taxonomic classification.</title>
        <authorList>
            <person name="Goeker M."/>
        </authorList>
    </citation>
    <scope>NUCLEOTIDE SEQUENCE [LARGE SCALE GENOMIC DNA]</scope>
    <source>
        <strain evidence="12 13">DSM 5718</strain>
    </source>
</reference>
<evidence type="ECO:0000313" key="13">
    <source>
        <dbReference type="Proteomes" id="UP000537126"/>
    </source>
</evidence>
<dbReference type="InterPro" id="IPR051045">
    <property type="entry name" value="TonB-dependent_transducer"/>
</dbReference>
<dbReference type="Gene3D" id="3.30.1150.10">
    <property type="match status" value="1"/>
</dbReference>
<dbReference type="Pfam" id="PF03544">
    <property type="entry name" value="TonB_C"/>
    <property type="match status" value="1"/>
</dbReference>
<gene>
    <name evidence="12" type="ORF">FHS56_001763</name>
</gene>
<dbReference type="AlphaFoldDB" id="A0A846MSD2"/>
<organism evidence="12 13">
    <name type="scientific">Thermonema lapsum</name>
    <dbReference type="NCBI Taxonomy" id="28195"/>
    <lineage>
        <taxon>Bacteria</taxon>
        <taxon>Pseudomonadati</taxon>
        <taxon>Bacteroidota</taxon>
        <taxon>Cytophagia</taxon>
        <taxon>Cytophagales</taxon>
        <taxon>Thermonemataceae</taxon>
        <taxon>Thermonema</taxon>
    </lineage>
</organism>
<keyword evidence="4" id="KW-1003">Cell membrane</keyword>
<evidence type="ECO:0000256" key="2">
    <source>
        <dbReference type="ARBA" id="ARBA00006555"/>
    </source>
</evidence>
<dbReference type="GO" id="GO:0055085">
    <property type="term" value="P:transmembrane transport"/>
    <property type="evidence" value="ECO:0007669"/>
    <property type="project" value="InterPro"/>
</dbReference>
<keyword evidence="10" id="KW-0732">Signal</keyword>
<dbReference type="Proteomes" id="UP000537126">
    <property type="component" value="Unassembled WGS sequence"/>
</dbReference>
<keyword evidence="6" id="KW-0812">Transmembrane</keyword>
<evidence type="ECO:0000256" key="3">
    <source>
        <dbReference type="ARBA" id="ARBA00022448"/>
    </source>
</evidence>
<evidence type="ECO:0000256" key="1">
    <source>
        <dbReference type="ARBA" id="ARBA00004383"/>
    </source>
</evidence>
<dbReference type="PANTHER" id="PTHR33446:SF2">
    <property type="entry name" value="PROTEIN TONB"/>
    <property type="match status" value="1"/>
</dbReference>
<keyword evidence="13" id="KW-1185">Reference proteome</keyword>
<feature type="domain" description="TonB C-terminal" evidence="11">
    <location>
        <begin position="41"/>
        <end position="131"/>
    </location>
</feature>
<keyword evidence="5" id="KW-0997">Cell inner membrane</keyword>
<feature type="chain" id="PRO_5032936362" evidence="10">
    <location>
        <begin position="25"/>
        <end position="131"/>
    </location>
</feature>
<keyword evidence="8" id="KW-1133">Transmembrane helix</keyword>
<comment type="subcellular location">
    <subcellularLocation>
        <location evidence="1">Cell inner membrane</location>
        <topology evidence="1">Single-pass membrane protein</topology>
        <orientation evidence="1">Periplasmic side</orientation>
    </subcellularLocation>
</comment>
<name>A0A846MSD2_9BACT</name>
<keyword evidence="9" id="KW-0472">Membrane</keyword>
<protein>
    <submittedName>
        <fullName evidence="12">Protein TonB</fullName>
    </submittedName>
</protein>
<dbReference type="InterPro" id="IPR006260">
    <property type="entry name" value="TonB/TolA_C"/>
</dbReference>
<dbReference type="RefSeq" id="WP_166919753.1">
    <property type="nucleotide sequence ID" value="NZ_JAASRN010000002.1"/>
</dbReference>
<dbReference type="GO" id="GO:0098797">
    <property type="term" value="C:plasma membrane protein complex"/>
    <property type="evidence" value="ECO:0007669"/>
    <property type="project" value="TreeGrafter"/>
</dbReference>
<dbReference type="InterPro" id="IPR037682">
    <property type="entry name" value="TonB_C"/>
</dbReference>
<evidence type="ECO:0000256" key="10">
    <source>
        <dbReference type="SAM" id="SignalP"/>
    </source>
</evidence>
<proteinExistence type="inferred from homology"/>
<dbReference type="NCBIfam" id="TIGR01352">
    <property type="entry name" value="tonB_Cterm"/>
    <property type="match status" value="1"/>
</dbReference>
<dbReference type="SUPFAM" id="SSF74653">
    <property type="entry name" value="TolA/TonB C-terminal domain"/>
    <property type="match status" value="1"/>
</dbReference>
<evidence type="ECO:0000256" key="7">
    <source>
        <dbReference type="ARBA" id="ARBA00022927"/>
    </source>
</evidence>
<comment type="caution">
    <text evidence="12">The sequence shown here is derived from an EMBL/GenBank/DDBJ whole genome shotgun (WGS) entry which is preliminary data.</text>
</comment>
<evidence type="ECO:0000259" key="11">
    <source>
        <dbReference type="PROSITE" id="PS52015"/>
    </source>
</evidence>
<evidence type="ECO:0000313" key="12">
    <source>
        <dbReference type="EMBL" id="NIK74250.1"/>
    </source>
</evidence>
<evidence type="ECO:0000256" key="6">
    <source>
        <dbReference type="ARBA" id="ARBA00022692"/>
    </source>
</evidence>
<comment type="similarity">
    <text evidence="2">Belongs to the TonB family.</text>
</comment>
<sequence>MKRPILMLWLLPIMIMSYPGTTYAQDTGVYTVVDEQPEPVGGLKAFYDYIEKNLRYPEEAKQKNISGRVVVKFIVDENGKLINPQIVRGLCEPCDAEALRLIKEAPPWKPGKKDGKVVKVEVTRPINFSPN</sequence>
<evidence type="ECO:0000256" key="8">
    <source>
        <dbReference type="ARBA" id="ARBA00022989"/>
    </source>
</evidence>
<feature type="signal peptide" evidence="10">
    <location>
        <begin position="1"/>
        <end position="24"/>
    </location>
</feature>
<dbReference type="PROSITE" id="PS52015">
    <property type="entry name" value="TONB_CTD"/>
    <property type="match status" value="1"/>
</dbReference>
<dbReference type="PANTHER" id="PTHR33446">
    <property type="entry name" value="PROTEIN TONB-RELATED"/>
    <property type="match status" value="1"/>
</dbReference>
<evidence type="ECO:0000256" key="5">
    <source>
        <dbReference type="ARBA" id="ARBA00022519"/>
    </source>
</evidence>